<dbReference type="AlphaFoldDB" id="A0A803QD90"/>
<dbReference type="PANTHER" id="PTHR33116">
    <property type="entry name" value="REVERSE TRANSCRIPTASE ZINC-BINDING DOMAIN-CONTAINING PROTEIN-RELATED-RELATED"/>
    <property type="match status" value="1"/>
</dbReference>
<reference evidence="1" key="1">
    <citation type="submission" date="2018-11" db="EMBL/GenBank/DDBJ databases">
        <authorList>
            <person name="Grassa J C."/>
        </authorList>
    </citation>
    <scope>NUCLEOTIDE SEQUENCE [LARGE SCALE GENOMIC DNA]</scope>
</reference>
<organism evidence="1 2">
    <name type="scientific">Cannabis sativa</name>
    <name type="common">Hemp</name>
    <name type="synonym">Marijuana</name>
    <dbReference type="NCBI Taxonomy" id="3483"/>
    <lineage>
        <taxon>Eukaryota</taxon>
        <taxon>Viridiplantae</taxon>
        <taxon>Streptophyta</taxon>
        <taxon>Embryophyta</taxon>
        <taxon>Tracheophyta</taxon>
        <taxon>Spermatophyta</taxon>
        <taxon>Magnoliopsida</taxon>
        <taxon>eudicotyledons</taxon>
        <taxon>Gunneridae</taxon>
        <taxon>Pentapetalae</taxon>
        <taxon>rosids</taxon>
        <taxon>fabids</taxon>
        <taxon>Rosales</taxon>
        <taxon>Cannabaceae</taxon>
        <taxon>Cannabis</taxon>
    </lineage>
</organism>
<dbReference type="Proteomes" id="UP000596661">
    <property type="component" value="Chromosome 9"/>
</dbReference>
<reference evidence="1" key="2">
    <citation type="submission" date="2021-03" db="UniProtKB">
        <authorList>
            <consortium name="EnsemblPlants"/>
        </authorList>
    </citation>
    <scope>IDENTIFICATION</scope>
</reference>
<dbReference type="EMBL" id="UZAU01000737">
    <property type="status" value="NOT_ANNOTATED_CDS"/>
    <property type="molecule type" value="Genomic_DNA"/>
</dbReference>
<evidence type="ECO:0000313" key="1">
    <source>
        <dbReference type="EnsemblPlants" id="cds.evm.model.09.1062"/>
    </source>
</evidence>
<sequence length="706" mass="80398">MGDFNDYLSLTDKIGGDMSRAPSPQFQSFVDTYALHPLSLLGNLFTWTNRQKQPSHTQERLDWPLILTLHHLNDQRNHPPRFIFDKLSMSEPGFEDCLRDAWMQTNSNDHSNPLIGLHERLSNCASRLEQWKHSLGPLLATQIRDVHAQLKIVNSLPQPTNDQLNQGRQLENELNELLQKEEIYWQQRSRVTWLQHGDKNTRYFYRMASMRRNTNKILSLQRSDGSWANDTPSILTTIEQYFTHLFQSQSPDNEVIESVLSGISERLTIAEIELTQATFSATEIETATFQLAHDKAPGLDGFSGNFFQKNLHLLGPEIISAALSFLNGDVDLSAINQTLIVLIPKRPNPEQITEYRPIDLCSTFTKSSLGLVNFNKLALYFSPNTAPELQHAIASLLGIPVRETMEKYLGLPQTFGRSKKDAFNYINDRVWSHLNKWNSKFFSKGGKEVLLKSVVQAIPSYAMACFKLPASFHSKIESLMARFWWGGTEHNRKIHWKTWSFLCYSKFHGGLGFCSMKAFNQAMLAKQAWRLLQYPHSLVAILLKARYFPHTSFLHSGKGHRPSLVWSSINWGKELLQSGLRKSIGDGTTINIFNDAWIPGYGKLQFLRFYSNGNWTVVTLSPLPKNGIMPLSNPFSHGHPTSYSGHPLHSIPTGMLTFGPLPSWFLYGQLEATICAHSQLHHNEPTPRIQIFNYMVETSLDPSSSK</sequence>
<protein>
    <recommendedName>
        <fullName evidence="3">Reverse transcriptase</fullName>
    </recommendedName>
</protein>
<accession>A0A803QD90</accession>
<evidence type="ECO:0008006" key="3">
    <source>
        <dbReference type="Google" id="ProtNLM"/>
    </source>
</evidence>
<dbReference type="Gramene" id="evm.model.09.1062">
    <property type="protein sequence ID" value="cds.evm.model.09.1062"/>
    <property type="gene ID" value="evm.TU.09.1062"/>
</dbReference>
<keyword evidence="2" id="KW-1185">Reference proteome</keyword>
<name>A0A803QD90_CANSA</name>
<evidence type="ECO:0000313" key="2">
    <source>
        <dbReference type="Proteomes" id="UP000596661"/>
    </source>
</evidence>
<proteinExistence type="predicted"/>
<dbReference type="PANTHER" id="PTHR33116:SF86">
    <property type="entry name" value="REVERSE TRANSCRIPTASE DOMAIN-CONTAINING PROTEIN"/>
    <property type="match status" value="1"/>
</dbReference>
<dbReference type="EnsemblPlants" id="evm.model.09.1062">
    <property type="protein sequence ID" value="cds.evm.model.09.1062"/>
    <property type="gene ID" value="evm.TU.09.1062"/>
</dbReference>